<dbReference type="RefSeq" id="WP_005576627.1">
    <property type="nucleotide sequence ID" value="NZ_FORO01000021.1"/>
</dbReference>
<accession>A0A1I3Q979</accession>
<protein>
    <submittedName>
        <fullName evidence="1">Uncharacterized protein</fullName>
    </submittedName>
</protein>
<dbReference type="Proteomes" id="UP000182829">
    <property type="component" value="Unassembled WGS sequence"/>
</dbReference>
<proteinExistence type="predicted"/>
<sequence>MTTDLLTREEMHARVDALFDTYEECNDDEPIALVGDVVGDLDVSAPNEKRGYYTIDPIVGFADFSFDGGCYPLGEAVRTKGQRGLTGTVIVGKDDLSETVTAALDGDEEAIAELTGGADR</sequence>
<organism evidence="1 2">
    <name type="scientific">Natronobacterium gregoryi</name>
    <dbReference type="NCBI Taxonomy" id="44930"/>
    <lineage>
        <taxon>Archaea</taxon>
        <taxon>Methanobacteriati</taxon>
        <taxon>Methanobacteriota</taxon>
        <taxon>Stenosarchaea group</taxon>
        <taxon>Halobacteria</taxon>
        <taxon>Halobacteriales</taxon>
        <taxon>Natrialbaceae</taxon>
        <taxon>Natronobacterium</taxon>
    </lineage>
</organism>
<name>A0A1I3Q979_9EURY</name>
<dbReference type="EMBL" id="FORO01000021">
    <property type="protein sequence ID" value="SFJ30179.1"/>
    <property type="molecule type" value="Genomic_DNA"/>
</dbReference>
<evidence type="ECO:0000313" key="2">
    <source>
        <dbReference type="Proteomes" id="UP000182829"/>
    </source>
</evidence>
<dbReference type="GeneID" id="14209587"/>
<evidence type="ECO:0000313" key="1">
    <source>
        <dbReference type="EMBL" id="SFJ30179.1"/>
    </source>
</evidence>
<dbReference type="AlphaFoldDB" id="A0A1I3Q979"/>
<gene>
    <name evidence="1" type="ORF">SAMN05443661_12115</name>
</gene>
<reference evidence="1 2" key="1">
    <citation type="submission" date="2016-10" db="EMBL/GenBank/DDBJ databases">
        <authorList>
            <person name="de Groot N.N."/>
        </authorList>
    </citation>
    <scope>NUCLEOTIDE SEQUENCE [LARGE SCALE GENOMIC DNA]</scope>
    <source>
        <strain evidence="1 2">SP2</strain>
    </source>
</reference>
<dbReference type="OrthoDB" id="384436at2157"/>